<reference evidence="3 4" key="1">
    <citation type="submission" date="2016-10" db="EMBL/GenBank/DDBJ databases">
        <title>The Draft Genome Sequence of Actinokineospora bangkokensis 44EHWT reveals the biosynthetic pathway of antifungal compounds Thailandins with unusual extender unit butylmalonyl-CoA.</title>
        <authorList>
            <person name="Greule A."/>
            <person name="Intra B."/>
            <person name="Flemming S."/>
            <person name="Rommel M.G."/>
            <person name="Panbangred W."/>
            <person name="Bechthold A."/>
        </authorList>
    </citation>
    <scope>NUCLEOTIDE SEQUENCE [LARGE SCALE GENOMIC DNA]</scope>
    <source>
        <strain evidence="3 4">44EHW</strain>
    </source>
</reference>
<dbReference type="Gene3D" id="3.20.20.140">
    <property type="entry name" value="Metal-dependent hydrolases"/>
    <property type="match status" value="1"/>
</dbReference>
<dbReference type="InterPro" id="IPR051781">
    <property type="entry name" value="Metallo-dep_Hydrolase"/>
</dbReference>
<sequence>MERARTLVLTGAATVFSGDLAAPVLPGVDTVACADGVVTAVGTAADLRAELDTADVHVDLRGGTLAPGLIDSHGHVTFGDYSPRQRAVDYLASYLQGGITTTISAGEVHVPGRPRDRAGVKALAVAAHASYRTYRPGGMRVRAGALLIEPTLREPDYREVADAGVHLAKFGFGAFTSAHEGVDHVRWAQRAGLTVMCHAGGASAAGGASIGGPELLALRPDVCGHANGGPTALPEDAVAALFDETGMALQVVQAGNLRAALRIIDMARERDALHRVVIGSDTPSGFGVMPLGVIKTVVELSALGGLPPERSWALATGGPGRVWALPEGVLRVGAPADLLCLGAPAGSQADTASEAISIGDMPAITAVVTDGAVRAAPGRNTPKPAVPVTITGHHPAAAPDHA</sequence>
<organism evidence="3 4">
    <name type="scientific">Actinokineospora bangkokensis</name>
    <dbReference type="NCBI Taxonomy" id="1193682"/>
    <lineage>
        <taxon>Bacteria</taxon>
        <taxon>Bacillati</taxon>
        <taxon>Actinomycetota</taxon>
        <taxon>Actinomycetes</taxon>
        <taxon>Pseudonocardiales</taxon>
        <taxon>Pseudonocardiaceae</taxon>
        <taxon>Actinokineospora</taxon>
    </lineage>
</organism>
<evidence type="ECO:0000313" key="4">
    <source>
        <dbReference type="Proteomes" id="UP000186040"/>
    </source>
</evidence>
<comment type="caution">
    <text evidence="3">The sequence shown here is derived from an EMBL/GenBank/DDBJ whole genome shotgun (WGS) entry which is preliminary data.</text>
</comment>
<evidence type="ECO:0000313" key="3">
    <source>
        <dbReference type="EMBL" id="OLR92234.1"/>
    </source>
</evidence>
<proteinExistence type="predicted"/>
<evidence type="ECO:0000259" key="2">
    <source>
        <dbReference type="Pfam" id="PF01979"/>
    </source>
</evidence>
<dbReference type="EMBL" id="MKQR01000017">
    <property type="protein sequence ID" value="OLR92234.1"/>
    <property type="molecule type" value="Genomic_DNA"/>
</dbReference>
<dbReference type="STRING" id="1193682.BJP25_23220"/>
<evidence type="ECO:0000256" key="1">
    <source>
        <dbReference type="SAM" id="MobiDB-lite"/>
    </source>
</evidence>
<feature type="domain" description="Amidohydrolase-related" evidence="2">
    <location>
        <begin position="65"/>
        <end position="347"/>
    </location>
</feature>
<keyword evidence="3" id="KW-0378">Hydrolase</keyword>
<dbReference type="InterPro" id="IPR011059">
    <property type="entry name" value="Metal-dep_hydrolase_composite"/>
</dbReference>
<accession>A0A1Q9LJQ9</accession>
<dbReference type="PANTHER" id="PTHR43135:SF3">
    <property type="entry name" value="ALPHA-D-RIBOSE 1-METHYLPHOSPHONATE 5-TRIPHOSPHATE DIPHOSPHATASE"/>
    <property type="match status" value="1"/>
</dbReference>
<dbReference type="SUPFAM" id="SSF51556">
    <property type="entry name" value="Metallo-dependent hydrolases"/>
    <property type="match status" value="1"/>
</dbReference>
<dbReference type="GO" id="GO:0016810">
    <property type="term" value="F:hydrolase activity, acting on carbon-nitrogen (but not peptide) bonds"/>
    <property type="evidence" value="ECO:0007669"/>
    <property type="project" value="InterPro"/>
</dbReference>
<dbReference type="PANTHER" id="PTHR43135">
    <property type="entry name" value="ALPHA-D-RIBOSE 1-METHYLPHOSPHONATE 5-TRIPHOSPHATE DIPHOSPHATASE"/>
    <property type="match status" value="1"/>
</dbReference>
<feature type="region of interest" description="Disordered" evidence="1">
    <location>
        <begin position="376"/>
        <end position="402"/>
    </location>
</feature>
<dbReference type="InterPro" id="IPR032466">
    <property type="entry name" value="Metal_Hydrolase"/>
</dbReference>
<dbReference type="InterPro" id="IPR006680">
    <property type="entry name" value="Amidohydro-rel"/>
</dbReference>
<dbReference type="Pfam" id="PF01979">
    <property type="entry name" value="Amidohydro_1"/>
    <property type="match status" value="1"/>
</dbReference>
<keyword evidence="4" id="KW-1185">Reference proteome</keyword>
<gene>
    <name evidence="3" type="ORF">BJP25_23220</name>
</gene>
<dbReference type="OrthoDB" id="3189065at2"/>
<dbReference type="AlphaFoldDB" id="A0A1Q9LJQ9"/>
<dbReference type="Proteomes" id="UP000186040">
    <property type="component" value="Unassembled WGS sequence"/>
</dbReference>
<dbReference type="RefSeq" id="WP_075976123.1">
    <property type="nucleotide sequence ID" value="NZ_MKQR01000017.1"/>
</dbReference>
<dbReference type="SUPFAM" id="SSF51338">
    <property type="entry name" value="Composite domain of metallo-dependent hydrolases"/>
    <property type="match status" value="1"/>
</dbReference>
<dbReference type="Gene3D" id="2.30.40.10">
    <property type="entry name" value="Urease, subunit C, domain 1"/>
    <property type="match status" value="1"/>
</dbReference>
<protein>
    <submittedName>
        <fullName evidence="3">Amidohydrolase</fullName>
    </submittedName>
</protein>
<name>A0A1Q9LJQ9_9PSEU</name>